<evidence type="ECO:0000313" key="1">
    <source>
        <dbReference type="EMBL" id="BAU96060.1"/>
    </source>
</evidence>
<sequence>MTSPTNSTHTYDFGIAKEDPSLERSWEFFKEETRDHELTILHDDGVYRHLRVAQPGTAIFSWDIITWPGHLAIAGDIGDGFTFARLHDMFDFFTPYASDAEAMPQINPDYWREKLGHAQRGVEKKYSPHSFMHQIRQSAEEYTQDYEDLHNHPHPTFSVEEFCSSAVYYAEDEHSARDWASRESSIEVLGQDLYWEGDFSVFDHHFITACFAISDAIRRYRNAKESDAVIAENNNAAQ</sequence>
<protein>
    <submittedName>
        <fullName evidence="1">Uncharacterized protein</fullName>
    </submittedName>
</protein>
<reference evidence="1 2" key="1">
    <citation type="submission" date="2016-02" db="EMBL/GenBank/DDBJ databases">
        <title>Corynebacterium glutamicum N24 whole genome sequencing project.</title>
        <authorList>
            <person name="Matsutani M."/>
            <person name="Nangtapong N."/>
            <person name="Yakushi T."/>
            <person name="Matsushita K."/>
        </authorList>
    </citation>
    <scope>NUCLEOTIDE SEQUENCE [LARGE SCALE GENOMIC DNA]</scope>
    <source>
        <strain evidence="1 2">N24</strain>
    </source>
</reference>
<dbReference type="EMBL" id="AP017369">
    <property type="protein sequence ID" value="BAU96060.1"/>
    <property type="molecule type" value="Genomic_DNA"/>
</dbReference>
<dbReference type="KEGG" id="csur:N24_1798"/>
<name>A0A160PU37_9CORY</name>
<evidence type="ECO:0000313" key="2">
    <source>
        <dbReference type="Proteomes" id="UP000218244"/>
    </source>
</evidence>
<organism evidence="1 2">
    <name type="scientific">Corynebacterium suranareeae</name>
    <dbReference type="NCBI Taxonomy" id="2506452"/>
    <lineage>
        <taxon>Bacteria</taxon>
        <taxon>Bacillati</taxon>
        <taxon>Actinomycetota</taxon>
        <taxon>Actinomycetes</taxon>
        <taxon>Mycobacteriales</taxon>
        <taxon>Corynebacteriaceae</taxon>
        <taxon>Corynebacterium</taxon>
    </lineage>
</organism>
<dbReference type="Proteomes" id="UP000218244">
    <property type="component" value="Chromosome"/>
</dbReference>
<keyword evidence="2" id="KW-1185">Reference proteome</keyword>
<proteinExistence type="predicted"/>
<dbReference type="RefSeq" id="WP_096456281.1">
    <property type="nucleotide sequence ID" value="NZ_AP017369.1"/>
</dbReference>
<accession>A0A160PU37</accession>
<dbReference type="AlphaFoldDB" id="A0A160PU37"/>
<gene>
    <name evidence="1" type="ORF">N24_1798</name>
</gene>